<name>A0A1C7DM44_9BACL</name>
<dbReference type="Pfam" id="PF00582">
    <property type="entry name" value="Usp"/>
    <property type="match status" value="1"/>
</dbReference>
<dbReference type="PRINTS" id="PR01438">
    <property type="entry name" value="UNVRSLSTRESS"/>
</dbReference>
<organism evidence="3 4">
    <name type="scientific">Planococcus halocryophilus</name>
    <dbReference type="NCBI Taxonomy" id="1215089"/>
    <lineage>
        <taxon>Bacteria</taxon>
        <taxon>Bacillati</taxon>
        <taxon>Bacillota</taxon>
        <taxon>Bacilli</taxon>
        <taxon>Bacillales</taxon>
        <taxon>Caryophanaceae</taxon>
        <taxon>Planococcus</taxon>
    </lineage>
</organism>
<gene>
    <name evidence="3" type="ORF">BBI08_01895</name>
</gene>
<dbReference type="AlphaFoldDB" id="A0A1C7DM44"/>
<dbReference type="KEGG" id="phc:BBI08_01895"/>
<protein>
    <submittedName>
        <fullName evidence="3">Universal stress protein</fullName>
    </submittedName>
</protein>
<dbReference type="CDD" id="cd00293">
    <property type="entry name" value="USP-like"/>
    <property type="match status" value="1"/>
</dbReference>
<keyword evidence="4" id="KW-1185">Reference proteome</keyword>
<sequence>MYTRILLAVDGSEHSERAAKEAVKLAKGSTKSQVTIVFVADYDDSKKEVLHSGSSSELDLKRRKNLQPVEDALSAGGVNYKVEILHGTPGPAIVEYANQDEFDVLVIGSRGLNSLQEMVLGSVSHKVVKRANCPVLIVK</sequence>
<dbReference type="InterPro" id="IPR006015">
    <property type="entry name" value="Universal_stress_UspA"/>
</dbReference>
<dbReference type="OrthoDB" id="9777884at2"/>
<dbReference type="EMBL" id="CP016537">
    <property type="protein sequence ID" value="ANU12659.1"/>
    <property type="molecule type" value="Genomic_DNA"/>
</dbReference>
<dbReference type="Proteomes" id="UP000092687">
    <property type="component" value="Chromosome"/>
</dbReference>
<evidence type="ECO:0000313" key="3">
    <source>
        <dbReference type="EMBL" id="ANU12659.1"/>
    </source>
</evidence>
<proteinExistence type="inferred from homology"/>
<dbReference type="RefSeq" id="WP_008497234.1">
    <property type="nucleotide sequence ID" value="NZ_CP016537.2"/>
</dbReference>
<dbReference type="PANTHER" id="PTHR46268">
    <property type="entry name" value="STRESS RESPONSE PROTEIN NHAX"/>
    <property type="match status" value="1"/>
</dbReference>
<feature type="domain" description="UspA" evidence="2">
    <location>
        <begin position="1"/>
        <end position="139"/>
    </location>
</feature>
<accession>A0A1C7DM44</accession>
<evidence type="ECO:0000256" key="1">
    <source>
        <dbReference type="ARBA" id="ARBA00008791"/>
    </source>
</evidence>
<dbReference type="InterPro" id="IPR006016">
    <property type="entry name" value="UspA"/>
</dbReference>
<evidence type="ECO:0000259" key="2">
    <source>
        <dbReference type="Pfam" id="PF00582"/>
    </source>
</evidence>
<dbReference type="Gene3D" id="3.40.50.620">
    <property type="entry name" value="HUPs"/>
    <property type="match status" value="1"/>
</dbReference>
<comment type="similarity">
    <text evidence="1">Belongs to the universal stress protein A family.</text>
</comment>
<evidence type="ECO:0000313" key="4">
    <source>
        <dbReference type="Proteomes" id="UP000092687"/>
    </source>
</evidence>
<dbReference type="SUPFAM" id="SSF52402">
    <property type="entry name" value="Adenine nucleotide alpha hydrolases-like"/>
    <property type="match status" value="1"/>
</dbReference>
<reference evidence="3" key="1">
    <citation type="submission" date="2016-10" db="EMBL/GenBank/DDBJ databases">
        <authorList>
            <person name="de Groot N.N."/>
        </authorList>
    </citation>
    <scope>NUCLEOTIDE SEQUENCE</scope>
    <source>
        <strain evidence="3">DSM 24743</strain>
    </source>
</reference>
<dbReference type="STRING" id="1215089.BBI08_01895"/>
<dbReference type="InterPro" id="IPR014729">
    <property type="entry name" value="Rossmann-like_a/b/a_fold"/>
</dbReference>
<dbReference type="PANTHER" id="PTHR46268:SF6">
    <property type="entry name" value="UNIVERSAL STRESS PROTEIN UP12"/>
    <property type="match status" value="1"/>
</dbReference>